<feature type="transmembrane region" description="Helical" evidence="7">
    <location>
        <begin position="275"/>
        <end position="299"/>
    </location>
</feature>
<reference evidence="10" key="1">
    <citation type="journal article" date="2014" name="Genome Announc.">
        <title>Genome sequence and annotation of Acremonium chrysogenum, producer of the beta-lactam antibiotic cephalosporin C.</title>
        <authorList>
            <person name="Terfehr D."/>
            <person name="Dahlmann T.A."/>
            <person name="Specht T."/>
            <person name="Zadra I."/>
            <person name="Kuernsteiner H."/>
            <person name="Kueck U."/>
        </authorList>
    </citation>
    <scope>NUCLEOTIDE SEQUENCE [LARGE SCALE GENOMIC DNA]</scope>
    <source>
        <strain evidence="10">ATCC 11550 / CBS 779.69 / DSM 880 / IAM 14645 / JCM 23072 / IMI 49137</strain>
    </source>
</reference>
<feature type="region of interest" description="Disordered" evidence="6">
    <location>
        <begin position="343"/>
        <end position="362"/>
    </location>
</feature>
<gene>
    <name evidence="9" type="ORF">ACRE_060740</name>
</gene>
<name>A0A086T1H2_HAPC1</name>
<protein>
    <recommendedName>
        <fullName evidence="8">Rhodopsin domain-containing protein</fullName>
    </recommendedName>
</protein>
<feature type="region of interest" description="Disordered" evidence="6">
    <location>
        <begin position="1"/>
        <end position="28"/>
    </location>
</feature>
<comment type="similarity">
    <text evidence="5">Belongs to the SAT4 family.</text>
</comment>
<keyword evidence="3 7" id="KW-1133">Transmembrane helix</keyword>
<dbReference type="GO" id="GO:0016020">
    <property type="term" value="C:membrane"/>
    <property type="evidence" value="ECO:0007669"/>
    <property type="project" value="UniProtKB-SubCell"/>
</dbReference>
<dbReference type="PANTHER" id="PTHR33048">
    <property type="entry name" value="PTH11-LIKE INTEGRAL MEMBRANE PROTEIN (AFU_ORTHOLOGUE AFUA_5G11245)"/>
    <property type="match status" value="1"/>
</dbReference>
<keyword evidence="4 7" id="KW-0472">Membrane</keyword>
<sequence>MASPYRTSRADSRRHHNAGPRHAQAPRSGESIRFMEASTYPGIVPPPPAATPDLENPQDAKHSLLLGWLCACSILTTIFFLIRAYAKICILRKILTEDGLHYGQGYHAWEVSPENDTEIRRWLYAGTVVYCPASYFAKVTLLLIIARIFTVREKVARSLYSFIVALMVAYLPIQFVKIFVCSPIKAYWDSSVKGTCLNQTQIFFADISLAILTDFVILVIPIPLTWSLRAPLGTKLRVLGFLSAGGAATAVTTYRQVLAVRFMHSKDVTADFAEIIITVLLELSIGLICSCLPTTNFMVERSGIAKATAFRRLLSSVTAILCRTRETNETNNEDNLPTVITIGRMPKRNGRGPKSPDVDLDGSFERLEDGSVQGSTENLYANARGISDRQGYNIGVTREAPHVDRRG</sequence>
<keyword evidence="2 7" id="KW-0812">Transmembrane</keyword>
<keyword evidence="10" id="KW-1185">Reference proteome</keyword>
<evidence type="ECO:0000256" key="2">
    <source>
        <dbReference type="ARBA" id="ARBA00022692"/>
    </source>
</evidence>
<evidence type="ECO:0000256" key="5">
    <source>
        <dbReference type="ARBA" id="ARBA00038359"/>
    </source>
</evidence>
<evidence type="ECO:0000259" key="8">
    <source>
        <dbReference type="Pfam" id="PF20684"/>
    </source>
</evidence>
<comment type="subcellular location">
    <subcellularLocation>
        <location evidence="1">Membrane</location>
        <topology evidence="1">Multi-pass membrane protein</topology>
    </subcellularLocation>
</comment>
<organism evidence="9 10">
    <name type="scientific">Hapsidospora chrysogenum (strain ATCC 11550 / CBS 779.69 / DSM 880 / IAM 14645 / JCM 23072 / IMI 49137)</name>
    <name type="common">Acremonium chrysogenum</name>
    <dbReference type="NCBI Taxonomy" id="857340"/>
    <lineage>
        <taxon>Eukaryota</taxon>
        <taxon>Fungi</taxon>
        <taxon>Dikarya</taxon>
        <taxon>Ascomycota</taxon>
        <taxon>Pezizomycotina</taxon>
        <taxon>Sordariomycetes</taxon>
        <taxon>Hypocreomycetidae</taxon>
        <taxon>Hypocreales</taxon>
        <taxon>Bionectriaceae</taxon>
        <taxon>Hapsidospora</taxon>
    </lineage>
</organism>
<dbReference type="Pfam" id="PF20684">
    <property type="entry name" value="Fung_rhodopsin"/>
    <property type="match status" value="1"/>
</dbReference>
<evidence type="ECO:0000256" key="7">
    <source>
        <dbReference type="SAM" id="Phobius"/>
    </source>
</evidence>
<evidence type="ECO:0000256" key="1">
    <source>
        <dbReference type="ARBA" id="ARBA00004141"/>
    </source>
</evidence>
<dbReference type="Proteomes" id="UP000029964">
    <property type="component" value="Unassembled WGS sequence"/>
</dbReference>
<proteinExistence type="inferred from homology"/>
<evidence type="ECO:0000313" key="9">
    <source>
        <dbReference type="EMBL" id="KFH43204.1"/>
    </source>
</evidence>
<comment type="caution">
    <text evidence="9">The sequence shown here is derived from an EMBL/GenBank/DDBJ whole genome shotgun (WGS) entry which is preliminary data.</text>
</comment>
<evidence type="ECO:0000256" key="6">
    <source>
        <dbReference type="SAM" id="MobiDB-lite"/>
    </source>
</evidence>
<dbReference type="InterPro" id="IPR049326">
    <property type="entry name" value="Rhodopsin_dom_fungi"/>
</dbReference>
<dbReference type="AlphaFoldDB" id="A0A086T1H2"/>
<dbReference type="EMBL" id="JPKY01000075">
    <property type="protein sequence ID" value="KFH43204.1"/>
    <property type="molecule type" value="Genomic_DNA"/>
</dbReference>
<feature type="domain" description="Rhodopsin" evidence="8">
    <location>
        <begin position="97"/>
        <end position="300"/>
    </location>
</feature>
<dbReference type="PANTHER" id="PTHR33048:SF108">
    <property type="entry name" value="INTEGRAL MEMBRANE PROTEIN"/>
    <property type="match status" value="1"/>
</dbReference>
<feature type="transmembrane region" description="Helical" evidence="7">
    <location>
        <begin position="236"/>
        <end position="255"/>
    </location>
</feature>
<feature type="transmembrane region" description="Helical" evidence="7">
    <location>
        <begin position="122"/>
        <end position="146"/>
    </location>
</feature>
<dbReference type="InterPro" id="IPR052337">
    <property type="entry name" value="SAT4-like"/>
</dbReference>
<feature type="transmembrane region" description="Helical" evidence="7">
    <location>
        <begin position="200"/>
        <end position="224"/>
    </location>
</feature>
<evidence type="ECO:0000313" key="10">
    <source>
        <dbReference type="Proteomes" id="UP000029964"/>
    </source>
</evidence>
<evidence type="ECO:0000256" key="4">
    <source>
        <dbReference type="ARBA" id="ARBA00023136"/>
    </source>
</evidence>
<evidence type="ECO:0000256" key="3">
    <source>
        <dbReference type="ARBA" id="ARBA00022989"/>
    </source>
</evidence>
<feature type="transmembrane region" description="Helical" evidence="7">
    <location>
        <begin position="64"/>
        <end position="86"/>
    </location>
</feature>
<dbReference type="OrthoDB" id="4682787at2759"/>
<accession>A0A086T1H2</accession>
<dbReference type="HOGENOM" id="CLU_676082_0_0_1"/>
<feature type="transmembrane region" description="Helical" evidence="7">
    <location>
        <begin position="158"/>
        <end position="180"/>
    </location>
</feature>
<dbReference type="STRING" id="857340.A0A086T1H2"/>